<comment type="caution">
    <text evidence="1">The sequence shown here is derived from an EMBL/GenBank/DDBJ whole genome shotgun (WGS) entry which is preliminary data.</text>
</comment>
<reference evidence="1 2" key="1">
    <citation type="journal article" date="2014" name="Genome Biol. Evol.">
        <title>The secreted proteins of Achlya hypogyna and Thraustotheca clavata identify the ancestral oomycete secretome and reveal gene acquisitions by horizontal gene transfer.</title>
        <authorList>
            <person name="Misner I."/>
            <person name="Blouin N."/>
            <person name="Leonard G."/>
            <person name="Richards T.A."/>
            <person name="Lane C.E."/>
        </authorList>
    </citation>
    <scope>NUCLEOTIDE SEQUENCE [LARGE SCALE GENOMIC DNA]</scope>
    <source>
        <strain evidence="1 2">ATCC 34112</strain>
    </source>
</reference>
<dbReference type="Proteomes" id="UP000243217">
    <property type="component" value="Unassembled WGS sequence"/>
</dbReference>
<sequence>MKRIEIETQRPSVCAICKPWLRELDLNVKLGYEPTENESLLTVSMSPSGWTQIPYQYCGSDNHITADVCAICLKQLRTEENKLSTMLNRVDVAKSDGFQISSTIACQICLKENELQPTKCQLLKEFLAFKNDTERLHALVKRFEKLAPSYICQFYVLRDLTKISSFSFQFSSLSTLIHRKYLSALI</sequence>
<proteinExistence type="predicted"/>
<keyword evidence="2" id="KW-1185">Reference proteome</keyword>
<organism evidence="1 2">
    <name type="scientific">Thraustotheca clavata</name>
    <dbReference type="NCBI Taxonomy" id="74557"/>
    <lineage>
        <taxon>Eukaryota</taxon>
        <taxon>Sar</taxon>
        <taxon>Stramenopiles</taxon>
        <taxon>Oomycota</taxon>
        <taxon>Saprolegniomycetes</taxon>
        <taxon>Saprolegniales</taxon>
        <taxon>Achlyaceae</taxon>
        <taxon>Thraustotheca</taxon>
    </lineage>
</organism>
<protein>
    <submittedName>
        <fullName evidence="1">Uncharacterized protein</fullName>
    </submittedName>
</protein>
<name>A0A1W0A577_9STRA</name>
<dbReference type="AlphaFoldDB" id="A0A1W0A577"/>
<dbReference type="EMBL" id="JNBS01000457">
    <property type="protein sequence ID" value="OQS05437.1"/>
    <property type="molecule type" value="Genomic_DNA"/>
</dbReference>
<accession>A0A1W0A577</accession>
<evidence type="ECO:0000313" key="1">
    <source>
        <dbReference type="EMBL" id="OQS05437.1"/>
    </source>
</evidence>
<gene>
    <name evidence="1" type="ORF">THRCLA_20620</name>
</gene>
<evidence type="ECO:0000313" key="2">
    <source>
        <dbReference type="Proteomes" id="UP000243217"/>
    </source>
</evidence>